<keyword evidence="2" id="KW-1185">Reference proteome</keyword>
<sequence>MQYPYVGSDLDGTIVRNEDFQILDETIADILNYQKVSGGNFFIVTGRMYEAMKLYIHQLQVKLPVISCNGAVITDPVSKQVIYENNLAKPVCLKIIKFAQANQLDLMIYTAKTIAALTTSERGQVFKKHYGHLPPEFAPNLQEFENYDLMYAQVETNILNPVKFLFSFPKAGMEAEKQKTLTLLDELQLNHPTTYINDRFLVDAMNKSTTKASGVAQWAKYMKVNVKDIHVIGDNNNDHEMVQQSNYGIAVENGVASLKEHADIVIEHIDENGVGKYLQNLIEKVA</sequence>
<organism evidence="1 2">
    <name type="scientific">Spiroplasma clarkii</name>
    <dbReference type="NCBI Taxonomy" id="2139"/>
    <lineage>
        <taxon>Bacteria</taxon>
        <taxon>Bacillati</taxon>
        <taxon>Mycoplasmatota</taxon>
        <taxon>Mollicutes</taxon>
        <taxon>Entomoplasmatales</taxon>
        <taxon>Spiroplasmataceae</taxon>
        <taxon>Spiroplasma</taxon>
    </lineage>
</organism>
<dbReference type="GO" id="GO:0000287">
    <property type="term" value="F:magnesium ion binding"/>
    <property type="evidence" value="ECO:0007669"/>
    <property type="project" value="TreeGrafter"/>
</dbReference>
<dbReference type="RefSeq" id="WP_100254440.1">
    <property type="nucleotide sequence ID" value="NZ_CP015819.1"/>
</dbReference>
<gene>
    <name evidence="1" type="ORF">SCLAR_v1c05670</name>
</gene>
<evidence type="ECO:0000313" key="1">
    <source>
        <dbReference type="EMBL" id="ATX70886.1"/>
    </source>
</evidence>
<keyword evidence="1" id="KW-0378">Hydrolase</keyword>
<dbReference type="OrthoDB" id="388395at2"/>
<dbReference type="PANTHER" id="PTHR10000:SF8">
    <property type="entry name" value="HAD SUPERFAMILY HYDROLASE-LIKE, TYPE 3"/>
    <property type="match status" value="1"/>
</dbReference>
<dbReference type="NCBIfam" id="TIGR01484">
    <property type="entry name" value="HAD-SF-IIB"/>
    <property type="match status" value="1"/>
</dbReference>
<dbReference type="Gene3D" id="3.30.1240.10">
    <property type="match status" value="1"/>
</dbReference>
<reference evidence="1 2" key="1">
    <citation type="submission" date="2017-11" db="EMBL/GenBank/DDBJ databases">
        <title>Complete genome sequence of Spiroplasma clarkii CN-5 (DSM 19994).</title>
        <authorList>
            <person name="Tsai Y.-M."/>
            <person name="Chang A."/>
            <person name="Lo W.-S."/>
            <person name="Kuo C.-H."/>
        </authorList>
    </citation>
    <scope>NUCLEOTIDE SEQUENCE [LARGE SCALE GENOMIC DNA]</scope>
    <source>
        <strain evidence="1 2">CN-5</strain>
    </source>
</reference>
<dbReference type="AlphaFoldDB" id="A0A1Y0L0B6"/>
<dbReference type="InterPro" id="IPR006379">
    <property type="entry name" value="HAD-SF_hydro_IIB"/>
</dbReference>
<dbReference type="EMBL" id="CP024870">
    <property type="protein sequence ID" value="ATX70886.1"/>
    <property type="molecule type" value="Genomic_DNA"/>
</dbReference>
<dbReference type="PANTHER" id="PTHR10000">
    <property type="entry name" value="PHOSPHOSERINE PHOSPHATASE"/>
    <property type="match status" value="1"/>
</dbReference>
<proteinExistence type="predicted"/>
<dbReference type="InterPro" id="IPR023214">
    <property type="entry name" value="HAD_sf"/>
</dbReference>
<dbReference type="NCBIfam" id="TIGR00099">
    <property type="entry name" value="Cof-subfamily"/>
    <property type="match status" value="1"/>
</dbReference>
<dbReference type="Gene3D" id="3.40.50.1000">
    <property type="entry name" value="HAD superfamily/HAD-like"/>
    <property type="match status" value="1"/>
</dbReference>
<dbReference type="KEGG" id="scla:SCLARK_00849"/>
<dbReference type="GO" id="GO:0016791">
    <property type="term" value="F:phosphatase activity"/>
    <property type="evidence" value="ECO:0007669"/>
    <property type="project" value="UniProtKB-ARBA"/>
</dbReference>
<dbReference type="InterPro" id="IPR000150">
    <property type="entry name" value="Cof"/>
</dbReference>
<dbReference type="Pfam" id="PF08282">
    <property type="entry name" value="Hydrolase_3"/>
    <property type="match status" value="1"/>
</dbReference>
<protein>
    <submittedName>
        <fullName evidence="1">HAD family hydrolase</fullName>
    </submittedName>
</protein>
<dbReference type="SUPFAM" id="SSF56784">
    <property type="entry name" value="HAD-like"/>
    <property type="match status" value="1"/>
</dbReference>
<dbReference type="InterPro" id="IPR036412">
    <property type="entry name" value="HAD-like_sf"/>
</dbReference>
<name>A0A1Y0L0B6_9MOLU</name>
<accession>A0A1Y0L0B6</accession>
<evidence type="ECO:0000313" key="2">
    <source>
        <dbReference type="Proteomes" id="UP000231179"/>
    </source>
</evidence>
<dbReference type="Proteomes" id="UP000231179">
    <property type="component" value="Chromosome"/>
</dbReference>
<dbReference type="GO" id="GO:0005829">
    <property type="term" value="C:cytosol"/>
    <property type="evidence" value="ECO:0007669"/>
    <property type="project" value="TreeGrafter"/>
</dbReference>